<proteinExistence type="predicted"/>
<keyword evidence="2" id="KW-1185">Reference proteome</keyword>
<sequence length="126" mass="14410">MKTSTSEGKRGIQSTTQNHLDSLDFADGLALEEVESFTYLERIIDGQGVFDSDVNEKIDKVRAAFLQLKNIWNLKLLSTNIKVRIFNTNVKTVLLYGAETWRTITTIIKKAQLFINNCQLKMLNIR</sequence>
<evidence type="ECO:0000313" key="2">
    <source>
        <dbReference type="Proteomes" id="UP000277204"/>
    </source>
</evidence>
<dbReference type="PANTHER" id="PTHR47027:SF25">
    <property type="entry name" value="REVERSE TRANSCRIPTASE DOMAIN-CONTAINING PROTEIN"/>
    <property type="match status" value="1"/>
</dbReference>
<reference evidence="1 2" key="1">
    <citation type="submission" date="2018-11" db="EMBL/GenBank/DDBJ databases">
        <authorList>
            <consortium name="Pathogen Informatics"/>
        </authorList>
    </citation>
    <scope>NUCLEOTIDE SEQUENCE [LARGE SCALE GENOMIC DNA]</scope>
    <source>
        <strain evidence="1 2">Zambia</strain>
    </source>
</reference>
<protein>
    <submittedName>
        <fullName evidence="1">Uncharacterized protein</fullName>
    </submittedName>
</protein>
<accession>A0A183LFN0</accession>
<dbReference type="Pfam" id="PF20049">
    <property type="entry name" value="DUF6451"/>
    <property type="match status" value="1"/>
</dbReference>
<gene>
    <name evidence="1" type="ORF">SMRZ_LOCUS2605</name>
</gene>
<name>A0A183LFN0_9TREM</name>
<dbReference type="Proteomes" id="UP000277204">
    <property type="component" value="Unassembled WGS sequence"/>
</dbReference>
<evidence type="ECO:0000313" key="1">
    <source>
        <dbReference type="EMBL" id="VDO55458.1"/>
    </source>
</evidence>
<dbReference type="EMBL" id="UZAI01000671">
    <property type="protein sequence ID" value="VDO55458.1"/>
    <property type="molecule type" value="Genomic_DNA"/>
</dbReference>
<organism evidence="1 2">
    <name type="scientific">Schistosoma margrebowiei</name>
    <dbReference type="NCBI Taxonomy" id="48269"/>
    <lineage>
        <taxon>Eukaryota</taxon>
        <taxon>Metazoa</taxon>
        <taxon>Spiralia</taxon>
        <taxon>Lophotrochozoa</taxon>
        <taxon>Platyhelminthes</taxon>
        <taxon>Trematoda</taxon>
        <taxon>Digenea</taxon>
        <taxon>Strigeidida</taxon>
        <taxon>Schistosomatoidea</taxon>
        <taxon>Schistosomatidae</taxon>
        <taxon>Schistosoma</taxon>
    </lineage>
</organism>
<dbReference type="InterPro" id="IPR045609">
    <property type="entry name" value="DUF6451"/>
</dbReference>
<dbReference type="PANTHER" id="PTHR47027">
    <property type="entry name" value="REVERSE TRANSCRIPTASE DOMAIN-CONTAINING PROTEIN"/>
    <property type="match status" value="1"/>
</dbReference>
<dbReference type="AlphaFoldDB" id="A0A183LFN0"/>